<dbReference type="AlphaFoldDB" id="A0A6C1C7K8"/>
<evidence type="ECO:0000313" key="1">
    <source>
        <dbReference type="EMBL" id="TGG85515.1"/>
    </source>
</evidence>
<accession>A0A6C1C7K8</accession>
<name>A0A6C1C7K8_9ACTN</name>
<gene>
    <name evidence="1" type="ORF">D8771_10075</name>
</gene>
<protein>
    <submittedName>
        <fullName evidence="1">Alkaline shock response membrane anchor protein AmaP</fullName>
    </submittedName>
</protein>
<reference evidence="1 2" key="1">
    <citation type="submission" date="2018-10" db="EMBL/GenBank/DDBJ databases">
        <title>Isolation of pseudouridimycin from Streptomyces albus DSM 40763.</title>
        <authorList>
            <person name="Rosenqvist P."/>
            <person name="Metsae-Ketelae M."/>
            <person name="Virta P."/>
        </authorList>
    </citation>
    <scope>NUCLEOTIDE SEQUENCE [LARGE SCALE GENOMIC DNA]</scope>
    <source>
        <strain evidence="1 2">DSM 40763</strain>
    </source>
</reference>
<sequence length="195" mass="20900">MSPHHVVNRTLLALCGAVLLAGGLLGVSSWSVVAERLPSWWPSAQPGSVLLDRAGLGELRHEGWWTPVVIAGAATVLLASLLVLWSQAAAGRAGPALLTLARPDVTIRTRALADALTRDVCALPSVADGRVRVRGGPEELRARIRLRLEPGAEPRAVLRQLSEETLAEARASVAPRRVRAEVRVSVRSHRARRAL</sequence>
<evidence type="ECO:0000313" key="2">
    <source>
        <dbReference type="Proteomes" id="UP000298111"/>
    </source>
</evidence>
<dbReference type="Proteomes" id="UP000298111">
    <property type="component" value="Unassembled WGS sequence"/>
</dbReference>
<proteinExistence type="predicted"/>
<dbReference type="GeneID" id="75180379"/>
<organism evidence="1 2">
    <name type="scientific">Streptomyces albus</name>
    <dbReference type="NCBI Taxonomy" id="1888"/>
    <lineage>
        <taxon>Bacteria</taxon>
        <taxon>Bacillati</taxon>
        <taxon>Actinomycetota</taxon>
        <taxon>Actinomycetes</taxon>
        <taxon>Kitasatosporales</taxon>
        <taxon>Streptomycetaceae</taxon>
        <taxon>Streptomyces</taxon>
    </lineage>
</organism>
<comment type="caution">
    <text evidence="1">The sequence shown here is derived from an EMBL/GenBank/DDBJ whole genome shotgun (WGS) entry which is preliminary data.</text>
</comment>
<dbReference type="EMBL" id="RCIY01000044">
    <property type="protein sequence ID" value="TGG85515.1"/>
    <property type="molecule type" value="Genomic_DNA"/>
</dbReference>
<dbReference type="RefSeq" id="WP_016470797.1">
    <property type="nucleotide sequence ID" value="NZ_BBQG01000044.1"/>
</dbReference>